<keyword evidence="2" id="KW-0175">Coiled coil</keyword>
<accession>A0ABV1BUR7</accession>
<dbReference type="EMBL" id="JBBMER010000003">
    <property type="protein sequence ID" value="MEQ2379224.1"/>
    <property type="molecule type" value="Genomic_DNA"/>
</dbReference>
<feature type="coiled-coil region" evidence="2">
    <location>
        <begin position="31"/>
        <end position="121"/>
    </location>
</feature>
<dbReference type="Gene3D" id="6.10.250.3150">
    <property type="match status" value="1"/>
</dbReference>
<dbReference type="InterPro" id="IPR057309">
    <property type="entry name" value="PcsB_CC"/>
</dbReference>
<evidence type="ECO:0000313" key="6">
    <source>
        <dbReference type="Proteomes" id="UP001442364"/>
    </source>
</evidence>
<dbReference type="InterPro" id="IPR050570">
    <property type="entry name" value="Cell_wall_metabolism_enzyme"/>
</dbReference>
<dbReference type="RefSeq" id="WP_055173933.1">
    <property type="nucleotide sequence ID" value="NZ_JBBMEQ010000014.1"/>
</dbReference>
<keyword evidence="6" id="KW-1185">Reference proteome</keyword>
<reference evidence="5 6" key="1">
    <citation type="submission" date="2024-03" db="EMBL/GenBank/DDBJ databases">
        <title>Human intestinal bacterial collection.</title>
        <authorList>
            <person name="Pauvert C."/>
            <person name="Hitch T.C.A."/>
            <person name="Clavel T."/>
        </authorList>
    </citation>
    <scope>NUCLEOTIDE SEQUENCE [LARGE SCALE GENOMIC DNA]</scope>
    <source>
        <strain evidence="5 6">CLA-AA-H255</strain>
    </source>
</reference>
<dbReference type="PANTHER" id="PTHR21666:SF270">
    <property type="entry name" value="MUREIN HYDROLASE ACTIVATOR ENVC"/>
    <property type="match status" value="1"/>
</dbReference>
<dbReference type="InterPro" id="IPR011055">
    <property type="entry name" value="Dup_hybrid_motif"/>
</dbReference>
<name>A0ABV1BUR7_9FIRM</name>
<evidence type="ECO:0000256" key="2">
    <source>
        <dbReference type="SAM" id="Coils"/>
    </source>
</evidence>
<evidence type="ECO:0000256" key="1">
    <source>
        <dbReference type="ARBA" id="ARBA00022729"/>
    </source>
</evidence>
<organism evidence="5 6">
    <name type="scientific">[Lactobacillus] rogosae</name>
    <dbReference type="NCBI Taxonomy" id="706562"/>
    <lineage>
        <taxon>Bacteria</taxon>
        <taxon>Bacillati</taxon>
        <taxon>Bacillota</taxon>
        <taxon>Clostridia</taxon>
        <taxon>Lachnospirales</taxon>
        <taxon>Lachnospiraceae</taxon>
        <taxon>Lachnospira</taxon>
    </lineage>
</organism>
<dbReference type="Pfam" id="PF01551">
    <property type="entry name" value="Peptidase_M23"/>
    <property type="match status" value="1"/>
</dbReference>
<keyword evidence="1" id="KW-0732">Signal</keyword>
<sequence length="397" mass="44623">MRRALAKRLIPLLIVLVLVIPYFAVSYYDVYGDDKQNLNDANSKKKDLQSQYEQTEKIIEDLKAQNDDMIAYIAQLDAQMSSVDGELNEVNEQVEQIEAEIADTEEKLAQAEIEAEEQYSSMKLRIQFMYEHNDETYFALLMNSQSMGDMLNKAEYITKISQYDREMLEKYNATVTYITVAKAQLETDRETLVTKQEELEDKRASLSLLESTKKSEMASLQKNKQQQENYKAKIEADIKAQDEYIAKIEAEIKAKENSGSANVVKYDGGKFKWPTESTRITSPYGDTEGRSSPHKGIDIGALNRGVAGDAIYAAYDGDVVIATFSSSAGNYIMINHGGGLYTRYLHASKLLVSAGTHVTKGQKIALMGTTGDSDGVHLHFDVRYNGSYVSPWNYLSK</sequence>
<dbReference type="InterPro" id="IPR016047">
    <property type="entry name" value="M23ase_b-sheet_dom"/>
</dbReference>
<proteinExistence type="predicted"/>
<evidence type="ECO:0000259" key="3">
    <source>
        <dbReference type="Pfam" id="PF01551"/>
    </source>
</evidence>
<dbReference type="Proteomes" id="UP001442364">
    <property type="component" value="Unassembled WGS sequence"/>
</dbReference>
<feature type="coiled-coil region" evidence="2">
    <location>
        <begin position="182"/>
        <end position="237"/>
    </location>
</feature>
<dbReference type="Gene3D" id="2.70.70.10">
    <property type="entry name" value="Glucose Permease (Domain IIA)"/>
    <property type="match status" value="1"/>
</dbReference>
<gene>
    <name evidence="5" type="ORF">WMO14_04945</name>
</gene>
<dbReference type="CDD" id="cd12797">
    <property type="entry name" value="M23_peptidase"/>
    <property type="match status" value="1"/>
</dbReference>
<dbReference type="PANTHER" id="PTHR21666">
    <property type="entry name" value="PEPTIDASE-RELATED"/>
    <property type="match status" value="1"/>
</dbReference>
<dbReference type="Pfam" id="PF24568">
    <property type="entry name" value="CC_PcsB"/>
    <property type="match status" value="1"/>
</dbReference>
<dbReference type="SUPFAM" id="SSF51261">
    <property type="entry name" value="Duplicated hybrid motif"/>
    <property type="match status" value="1"/>
</dbReference>
<evidence type="ECO:0000259" key="4">
    <source>
        <dbReference type="Pfam" id="PF24568"/>
    </source>
</evidence>
<protein>
    <submittedName>
        <fullName evidence="5">Peptidoglycan DD-metalloendopeptidase family protein</fullName>
    </submittedName>
</protein>
<feature type="domain" description="M23ase beta-sheet core" evidence="3">
    <location>
        <begin position="293"/>
        <end position="391"/>
    </location>
</feature>
<comment type="caution">
    <text evidence="5">The sequence shown here is derived from an EMBL/GenBank/DDBJ whole genome shotgun (WGS) entry which is preliminary data.</text>
</comment>
<feature type="domain" description="Peptidoglycan hydrolase PcsB coiled-coil" evidence="4">
    <location>
        <begin position="111"/>
        <end position="173"/>
    </location>
</feature>
<evidence type="ECO:0000313" key="5">
    <source>
        <dbReference type="EMBL" id="MEQ2379224.1"/>
    </source>
</evidence>